<dbReference type="Pfam" id="PF00583">
    <property type="entry name" value="Acetyltransf_1"/>
    <property type="match status" value="1"/>
</dbReference>
<dbReference type="AlphaFoldDB" id="A0A2H0RAP3"/>
<comment type="caution">
    <text evidence="2">The sequence shown here is derived from an EMBL/GenBank/DDBJ whole genome shotgun (WGS) entry which is preliminary data.</text>
</comment>
<accession>A0A2H0RAP3</accession>
<evidence type="ECO:0000313" key="2">
    <source>
        <dbReference type="EMBL" id="PIR43602.1"/>
    </source>
</evidence>
<dbReference type="InterPro" id="IPR000182">
    <property type="entry name" value="GNAT_dom"/>
</dbReference>
<reference evidence="2 3" key="1">
    <citation type="submission" date="2017-09" db="EMBL/GenBank/DDBJ databases">
        <title>Depth-based differentiation of microbial function through sediment-hosted aquifers and enrichment of novel symbionts in the deep terrestrial subsurface.</title>
        <authorList>
            <person name="Probst A.J."/>
            <person name="Ladd B."/>
            <person name="Jarett J.K."/>
            <person name="Geller-Mcgrath D.E."/>
            <person name="Sieber C.M."/>
            <person name="Emerson J.B."/>
            <person name="Anantharaman K."/>
            <person name="Thomas B.C."/>
            <person name="Malmstrom R."/>
            <person name="Stieglmeier M."/>
            <person name="Klingl A."/>
            <person name="Woyke T."/>
            <person name="Ryan C.M."/>
            <person name="Banfield J.F."/>
        </authorList>
    </citation>
    <scope>NUCLEOTIDE SEQUENCE [LARGE SCALE GENOMIC DNA]</scope>
    <source>
        <strain evidence="2">CG10_big_fil_rev_8_21_14_0_10_32_10</strain>
    </source>
</reference>
<name>A0A2H0RAP3_UNCKA</name>
<dbReference type="EMBL" id="PCXU01000018">
    <property type="protein sequence ID" value="PIR43602.1"/>
    <property type="molecule type" value="Genomic_DNA"/>
</dbReference>
<sequence>MVENIEKIENIISAYPYPPELYFTKLGVSADEIIAGWSSEIINRVKNGTPIIFQENLGLVCYKESSFDTKVLKLNTARIYAIIPSDIDNMESLRALVEFVTDSLFSVGVEYATYRFNSKDVNLQDVLLARGFTKVDDYVVLVRNAETPISEYTRPQGISIRIAQELDVPILQKNHSHTFTSSRFFVDPAVTTEAATLMHSEWINNSVKKQVADEVMVAVDETDTPIGFITLSVESKYNITTGHIPLIGVRRDPEFVGKKIGRLLMEAAFKWFNDRECTYFFIETQGANYAAIKSYEGAGYTPIGQGITYSWSNN</sequence>
<dbReference type="PROSITE" id="PS51186">
    <property type="entry name" value="GNAT"/>
    <property type="match status" value="1"/>
</dbReference>
<protein>
    <recommendedName>
        <fullName evidence="1">N-acetyltransferase domain-containing protein</fullName>
    </recommendedName>
</protein>
<gene>
    <name evidence="2" type="ORF">COV24_02140</name>
</gene>
<evidence type="ECO:0000259" key="1">
    <source>
        <dbReference type="PROSITE" id="PS51186"/>
    </source>
</evidence>
<proteinExistence type="predicted"/>
<dbReference type="Proteomes" id="UP000230214">
    <property type="component" value="Unassembled WGS sequence"/>
</dbReference>
<dbReference type="GO" id="GO:0016747">
    <property type="term" value="F:acyltransferase activity, transferring groups other than amino-acyl groups"/>
    <property type="evidence" value="ECO:0007669"/>
    <property type="project" value="InterPro"/>
</dbReference>
<dbReference type="CDD" id="cd04301">
    <property type="entry name" value="NAT_SF"/>
    <property type="match status" value="1"/>
</dbReference>
<evidence type="ECO:0000313" key="3">
    <source>
        <dbReference type="Proteomes" id="UP000230214"/>
    </source>
</evidence>
<dbReference type="InterPro" id="IPR016181">
    <property type="entry name" value="Acyl_CoA_acyltransferase"/>
</dbReference>
<dbReference type="Gene3D" id="3.40.630.30">
    <property type="match status" value="1"/>
</dbReference>
<feature type="domain" description="N-acetyltransferase" evidence="1">
    <location>
        <begin position="158"/>
        <end position="314"/>
    </location>
</feature>
<organism evidence="2 3">
    <name type="scientific">candidate division WWE3 bacterium CG10_big_fil_rev_8_21_14_0_10_32_10</name>
    <dbReference type="NCBI Taxonomy" id="1975090"/>
    <lineage>
        <taxon>Bacteria</taxon>
        <taxon>Katanobacteria</taxon>
    </lineage>
</organism>
<dbReference type="SUPFAM" id="SSF55729">
    <property type="entry name" value="Acyl-CoA N-acyltransferases (Nat)"/>
    <property type="match status" value="1"/>
</dbReference>